<proteinExistence type="predicted"/>
<comment type="caution">
    <text evidence="3">The sequence shown here is derived from an EMBL/GenBank/DDBJ whole genome shotgun (WGS) entry which is preliminary data.</text>
</comment>
<accession>A0A9D4A7E0</accession>
<keyword evidence="1" id="KW-1133">Transmembrane helix</keyword>
<dbReference type="Proteomes" id="UP000828251">
    <property type="component" value="Unassembled WGS sequence"/>
</dbReference>
<dbReference type="PANTHER" id="PTHR33116:SF86">
    <property type="entry name" value="REVERSE TRANSCRIPTASE DOMAIN-CONTAINING PROTEIN"/>
    <property type="match status" value="1"/>
</dbReference>
<dbReference type="PROSITE" id="PS50878">
    <property type="entry name" value="RT_POL"/>
    <property type="match status" value="1"/>
</dbReference>
<dbReference type="PANTHER" id="PTHR33116">
    <property type="entry name" value="REVERSE TRANSCRIPTASE ZINC-BINDING DOMAIN-CONTAINING PROTEIN-RELATED-RELATED"/>
    <property type="match status" value="1"/>
</dbReference>
<keyword evidence="1" id="KW-0472">Membrane</keyword>
<name>A0A9D4A7E0_9ROSI</name>
<feature type="domain" description="Reverse transcriptase" evidence="2">
    <location>
        <begin position="1"/>
        <end position="141"/>
    </location>
</feature>
<evidence type="ECO:0000256" key="1">
    <source>
        <dbReference type="SAM" id="Phobius"/>
    </source>
</evidence>
<organism evidence="3 4">
    <name type="scientific">Gossypium stocksii</name>
    <dbReference type="NCBI Taxonomy" id="47602"/>
    <lineage>
        <taxon>Eukaryota</taxon>
        <taxon>Viridiplantae</taxon>
        <taxon>Streptophyta</taxon>
        <taxon>Embryophyta</taxon>
        <taxon>Tracheophyta</taxon>
        <taxon>Spermatophyta</taxon>
        <taxon>Magnoliopsida</taxon>
        <taxon>eudicotyledons</taxon>
        <taxon>Gunneridae</taxon>
        <taxon>Pentapetalae</taxon>
        <taxon>rosids</taxon>
        <taxon>malvids</taxon>
        <taxon>Malvales</taxon>
        <taxon>Malvaceae</taxon>
        <taxon>Malvoideae</taxon>
        <taxon>Gossypium</taxon>
    </lineage>
</organism>
<gene>
    <name evidence="3" type="ORF">J1N35_018752</name>
</gene>
<dbReference type="EMBL" id="JAIQCV010000006">
    <property type="protein sequence ID" value="KAH1091495.1"/>
    <property type="molecule type" value="Genomic_DNA"/>
</dbReference>
<dbReference type="OrthoDB" id="1434716at2759"/>
<keyword evidence="4" id="KW-1185">Reference proteome</keyword>
<sequence>MQVLWNRVALSKFRPTRGIRQGYPLLLYLFVLCMGWLGQAIHSAISEGQWKPIHLSQFGPPISYLFFADDLVIFSKADMIHSRLIKDILGRFCDFSGHRINARKTNIFFAKGMDETVAESISSLFGIQKVQNLGHYLGVPLFHQRVTNGTMQFIVEKVREKLRSWDVKRLSIAGYITLAQSVLMTIPGSFM</sequence>
<dbReference type="Pfam" id="PF00078">
    <property type="entry name" value="RVT_1"/>
    <property type="match status" value="1"/>
</dbReference>
<keyword evidence="1" id="KW-0812">Transmembrane</keyword>
<feature type="transmembrane region" description="Helical" evidence="1">
    <location>
        <begin position="25"/>
        <end position="45"/>
    </location>
</feature>
<evidence type="ECO:0000313" key="4">
    <source>
        <dbReference type="Proteomes" id="UP000828251"/>
    </source>
</evidence>
<evidence type="ECO:0000259" key="2">
    <source>
        <dbReference type="PROSITE" id="PS50878"/>
    </source>
</evidence>
<dbReference type="InterPro" id="IPR000477">
    <property type="entry name" value="RT_dom"/>
</dbReference>
<dbReference type="AlphaFoldDB" id="A0A9D4A7E0"/>
<evidence type="ECO:0000313" key="3">
    <source>
        <dbReference type="EMBL" id="KAH1091495.1"/>
    </source>
</evidence>
<protein>
    <recommendedName>
        <fullName evidence="2">Reverse transcriptase domain-containing protein</fullName>
    </recommendedName>
</protein>
<reference evidence="3 4" key="1">
    <citation type="journal article" date="2021" name="Plant Biotechnol. J.">
        <title>Multi-omics assisted identification of the key and species-specific regulatory components of drought-tolerant mechanisms in Gossypium stocksii.</title>
        <authorList>
            <person name="Yu D."/>
            <person name="Ke L."/>
            <person name="Zhang D."/>
            <person name="Wu Y."/>
            <person name="Sun Y."/>
            <person name="Mei J."/>
            <person name="Sun J."/>
            <person name="Sun Y."/>
        </authorList>
    </citation>
    <scope>NUCLEOTIDE SEQUENCE [LARGE SCALE GENOMIC DNA]</scope>
    <source>
        <strain evidence="4">cv. E1</strain>
        <tissue evidence="3">Leaf</tissue>
    </source>
</reference>